<comment type="caution">
    <text evidence="6">The sequence shown here is derived from an EMBL/GenBank/DDBJ whole genome shotgun (WGS) entry which is preliminary data.</text>
</comment>
<feature type="transmembrane region" description="Helical" evidence="3">
    <location>
        <begin position="138"/>
        <end position="158"/>
    </location>
</feature>
<dbReference type="Proteomes" id="UP001165367">
    <property type="component" value="Unassembled WGS sequence"/>
</dbReference>
<evidence type="ECO:0000256" key="3">
    <source>
        <dbReference type="SAM" id="Phobius"/>
    </source>
</evidence>
<evidence type="ECO:0000259" key="4">
    <source>
        <dbReference type="Pfam" id="PF01757"/>
    </source>
</evidence>
<dbReference type="SUPFAM" id="SSF64167">
    <property type="entry name" value="SurE-like"/>
    <property type="match status" value="1"/>
</dbReference>
<feature type="transmembrane region" description="Helical" evidence="3">
    <location>
        <begin position="332"/>
        <end position="354"/>
    </location>
</feature>
<keyword evidence="3" id="KW-0812">Transmembrane</keyword>
<feature type="transmembrane region" description="Helical" evidence="3">
    <location>
        <begin position="12"/>
        <end position="31"/>
    </location>
</feature>
<feature type="transmembrane region" description="Helical" evidence="3">
    <location>
        <begin position="210"/>
        <end position="231"/>
    </location>
</feature>
<sequence>MRRYELDWLRVIAFGLLIFYHVGMLFVPWGFHLKNNRIYDWLVYPMLFLNQWRLPLLFVISGMGTWFALQNRTGGQFAGERIKRLLLPLLFGMAVIVPPQIYAERLAKHQFSGSYLDFWPASLASEAYPMGNLSWHHLWFLPYLLLFSLVLIPAFLYVKKNRGNALSAFTSRQLAKSWGMYIFIIPLYLIEAFIEPFFPVTHALTGDWFTIINTCTLFFFGFLLISSGEIFWKVVRDHRRRNLVFAIVAFLLLMARKSFLHDSYLVHFTEAFVSVFNFWSWILVLFGYASVYLTRSSRFLAYANEAVFPFYILHQTVMMVIAYYLIDQSYGFVVKFVLLVAGTFAGSLLIYELLIRRWKLIRPLFGLKQKTTRSKIVAAGPEAIKKASLIILVVSLALPVIAADVRYKHILITNDDGIGDRERLIALAKAVKTSAERVSILVSDTDRSGFSNKSLMGQDQQNITVKKLSPDTLMNISVYTTNGYPADCVLLGLTGFFGNERPDLVLSGINGGANAGPEWFGSGTIGAARMAAFLGVRSVAFSGCDEDSPLFGRILNWIAELINSPLVATIGDKQFLTVGFPGKGTEIEGVKIAERRIACEWPEYIIAQRADDPENDPAEHVTTWKMGFSADPRNMKKMYDDALIEKNYIVITPMTIEENSSALLTKWRTQKFQPPAFR</sequence>
<feature type="transmembrane region" description="Helical" evidence="3">
    <location>
        <begin position="178"/>
        <end position="198"/>
    </location>
</feature>
<evidence type="ECO:0000256" key="2">
    <source>
        <dbReference type="ARBA" id="ARBA00012643"/>
    </source>
</evidence>
<comment type="catalytic activity">
    <reaction evidence="1">
        <text>a ribonucleoside 5'-phosphate + H2O = a ribonucleoside + phosphate</text>
        <dbReference type="Rhea" id="RHEA:12484"/>
        <dbReference type="ChEBI" id="CHEBI:15377"/>
        <dbReference type="ChEBI" id="CHEBI:18254"/>
        <dbReference type="ChEBI" id="CHEBI:43474"/>
        <dbReference type="ChEBI" id="CHEBI:58043"/>
        <dbReference type="EC" id="3.1.3.5"/>
    </reaction>
</comment>
<evidence type="ECO:0000313" key="7">
    <source>
        <dbReference type="Proteomes" id="UP001165367"/>
    </source>
</evidence>
<keyword evidence="3" id="KW-1133">Transmembrane helix</keyword>
<feature type="transmembrane region" description="Helical" evidence="3">
    <location>
        <begin position="383"/>
        <end position="402"/>
    </location>
</feature>
<feature type="domain" description="Survival protein SurE-like phosphatase/nucleotidase" evidence="5">
    <location>
        <begin position="410"/>
        <end position="594"/>
    </location>
</feature>
<organism evidence="6 7">
    <name type="scientific">Terrimonas ginsenosidimutans</name>
    <dbReference type="NCBI Taxonomy" id="2908004"/>
    <lineage>
        <taxon>Bacteria</taxon>
        <taxon>Pseudomonadati</taxon>
        <taxon>Bacteroidota</taxon>
        <taxon>Chitinophagia</taxon>
        <taxon>Chitinophagales</taxon>
        <taxon>Chitinophagaceae</taxon>
        <taxon>Terrimonas</taxon>
    </lineage>
</organism>
<feature type="transmembrane region" description="Helical" evidence="3">
    <location>
        <begin position="306"/>
        <end position="326"/>
    </location>
</feature>
<reference evidence="6" key="1">
    <citation type="submission" date="2022-01" db="EMBL/GenBank/DDBJ databases">
        <authorList>
            <person name="Jo J.-H."/>
            <person name="Im W.-T."/>
        </authorList>
    </citation>
    <scope>NUCLEOTIDE SEQUENCE</scope>
    <source>
        <strain evidence="6">NA20</strain>
    </source>
</reference>
<gene>
    <name evidence="6" type="ORF">LZZ85_20650</name>
</gene>
<feature type="domain" description="Acyltransferase 3" evidence="4">
    <location>
        <begin position="4"/>
        <end position="351"/>
    </location>
</feature>
<dbReference type="EC" id="3.1.3.5" evidence="2"/>
<proteinExistence type="predicted"/>
<name>A0ABS9KWL9_9BACT</name>
<dbReference type="EMBL" id="JAKLTR010000015">
    <property type="protein sequence ID" value="MCG2616721.1"/>
    <property type="molecule type" value="Genomic_DNA"/>
</dbReference>
<protein>
    <recommendedName>
        <fullName evidence="2">5'-nucleotidase</fullName>
        <ecNumber evidence="2">3.1.3.5</ecNumber>
    </recommendedName>
</protein>
<dbReference type="Pfam" id="PF01757">
    <property type="entry name" value="Acyl_transf_3"/>
    <property type="match status" value="1"/>
</dbReference>
<feature type="transmembrane region" description="Helical" evidence="3">
    <location>
        <begin position="85"/>
        <end position="103"/>
    </location>
</feature>
<keyword evidence="7" id="KW-1185">Reference proteome</keyword>
<feature type="transmembrane region" description="Helical" evidence="3">
    <location>
        <begin position="51"/>
        <end position="69"/>
    </location>
</feature>
<accession>A0ABS9KWL9</accession>
<keyword evidence="6" id="KW-0012">Acyltransferase</keyword>
<dbReference type="InterPro" id="IPR002656">
    <property type="entry name" value="Acyl_transf_3_dom"/>
</dbReference>
<dbReference type="Pfam" id="PF01975">
    <property type="entry name" value="SurE"/>
    <property type="match status" value="1"/>
</dbReference>
<keyword evidence="6" id="KW-0808">Transferase</keyword>
<evidence type="ECO:0000313" key="6">
    <source>
        <dbReference type="EMBL" id="MCG2616721.1"/>
    </source>
</evidence>
<dbReference type="PANTHER" id="PTHR36927">
    <property type="entry name" value="BLR4337 PROTEIN"/>
    <property type="match status" value="1"/>
</dbReference>
<dbReference type="RefSeq" id="WP_237875258.1">
    <property type="nucleotide sequence ID" value="NZ_JAKLTR010000015.1"/>
</dbReference>
<dbReference type="GO" id="GO:0016746">
    <property type="term" value="F:acyltransferase activity"/>
    <property type="evidence" value="ECO:0007669"/>
    <property type="project" value="UniProtKB-KW"/>
</dbReference>
<dbReference type="Gene3D" id="3.40.1210.10">
    <property type="entry name" value="Survival protein SurE-like phosphatase/nucleotidase"/>
    <property type="match status" value="1"/>
</dbReference>
<feature type="transmembrane region" description="Helical" evidence="3">
    <location>
        <begin position="271"/>
        <end position="294"/>
    </location>
</feature>
<dbReference type="InterPro" id="IPR050623">
    <property type="entry name" value="Glucan_succinyl_AcylTrfase"/>
</dbReference>
<keyword evidence="3" id="KW-0472">Membrane</keyword>
<evidence type="ECO:0000259" key="5">
    <source>
        <dbReference type="Pfam" id="PF01975"/>
    </source>
</evidence>
<evidence type="ECO:0000256" key="1">
    <source>
        <dbReference type="ARBA" id="ARBA00000815"/>
    </source>
</evidence>
<dbReference type="InterPro" id="IPR036523">
    <property type="entry name" value="SurE-like_sf"/>
</dbReference>
<dbReference type="InterPro" id="IPR002828">
    <property type="entry name" value="SurE-like_Pase/nucleotidase"/>
</dbReference>
<feature type="transmembrane region" description="Helical" evidence="3">
    <location>
        <begin position="243"/>
        <end position="259"/>
    </location>
</feature>
<dbReference type="PANTHER" id="PTHR36927:SF3">
    <property type="entry name" value="GLUCANS BIOSYNTHESIS PROTEIN C"/>
    <property type="match status" value="1"/>
</dbReference>